<evidence type="ECO:0000313" key="3">
    <source>
        <dbReference type="RefSeq" id="XP_004714592.2"/>
    </source>
</evidence>
<accession>A0ABM0J4D7</accession>
<dbReference type="RefSeq" id="XP_004714592.2">
    <property type="nucleotide sequence ID" value="XM_004714535.2"/>
</dbReference>
<feature type="non-terminal residue" evidence="3">
    <location>
        <position position="1"/>
    </location>
</feature>
<proteinExistence type="predicted"/>
<keyword evidence="2" id="KW-1185">Reference proteome</keyword>
<evidence type="ECO:0000256" key="1">
    <source>
        <dbReference type="SAM" id="MobiDB-lite"/>
    </source>
</evidence>
<reference evidence="3" key="1">
    <citation type="submission" date="2025-08" db="UniProtKB">
        <authorList>
            <consortium name="RefSeq"/>
        </authorList>
    </citation>
    <scope>IDENTIFICATION</scope>
</reference>
<gene>
    <name evidence="3" type="primary">SURF2</name>
</gene>
<name>A0ABM0J4D7_ECHTE</name>
<dbReference type="PANTHER" id="PTHR34348">
    <property type="entry name" value="SURFEIT LOCUS PROTEIN 2"/>
    <property type="match status" value="1"/>
</dbReference>
<feature type="compositionally biased region" description="Basic residues" evidence="1">
    <location>
        <begin position="157"/>
        <end position="179"/>
    </location>
</feature>
<evidence type="ECO:0000313" key="2">
    <source>
        <dbReference type="Proteomes" id="UP000694863"/>
    </source>
</evidence>
<sequence>AELEPHIVPSTKNPHQLFCKLTLRHINKCPEHVLRHTRGRRYQRALHKYTECQQQGLEYVPACLLHRRRPRGEKEGTDTRPSGGRGDFWEPEPSEEQGAQSEDSMSDLYPPELFTRKDLGKTQNSDGTGHCPVDSEDDTPQPTREPSIGNGGAGTAGRKRKKRQLGSLRKKVKGHHCRPRSFGSKKQLG</sequence>
<dbReference type="GeneID" id="101659254"/>
<dbReference type="PANTHER" id="PTHR34348:SF1">
    <property type="entry name" value="SURFEIT LOCUS PROTEIN 2"/>
    <property type="match status" value="1"/>
</dbReference>
<dbReference type="Pfam" id="PF05477">
    <property type="entry name" value="SURF2"/>
    <property type="match status" value="1"/>
</dbReference>
<feature type="region of interest" description="Disordered" evidence="1">
    <location>
        <begin position="70"/>
        <end position="189"/>
    </location>
</feature>
<dbReference type="InterPro" id="IPR008833">
    <property type="entry name" value="Surf2"/>
</dbReference>
<dbReference type="Proteomes" id="UP000694863">
    <property type="component" value="Unplaced"/>
</dbReference>
<protein>
    <submittedName>
        <fullName evidence="3">Surfeit locus protein 2</fullName>
    </submittedName>
</protein>
<organism evidence="2 3">
    <name type="scientific">Echinops telfairi</name>
    <name type="common">Lesser hedgehog tenrec</name>
    <dbReference type="NCBI Taxonomy" id="9371"/>
    <lineage>
        <taxon>Eukaryota</taxon>
        <taxon>Metazoa</taxon>
        <taxon>Chordata</taxon>
        <taxon>Craniata</taxon>
        <taxon>Vertebrata</taxon>
        <taxon>Euteleostomi</taxon>
        <taxon>Mammalia</taxon>
        <taxon>Eutheria</taxon>
        <taxon>Afrotheria</taxon>
        <taxon>Tenrecidae</taxon>
        <taxon>Tenrecinae</taxon>
        <taxon>Echinops</taxon>
    </lineage>
</organism>